<proteinExistence type="predicted"/>
<feature type="domain" description="Translocation and assembly module TamB C-terminal" evidence="5">
    <location>
        <begin position="1098"/>
        <end position="1447"/>
    </location>
</feature>
<gene>
    <name evidence="6" type="ORF">C7450_101678</name>
</gene>
<dbReference type="InterPro" id="IPR007452">
    <property type="entry name" value="TamB_C"/>
</dbReference>
<dbReference type="Pfam" id="PF04357">
    <property type="entry name" value="TamB"/>
    <property type="match status" value="2"/>
</dbReference>
<evidence type="ECO:0000256" key="4">
    <source>
        <dbReference type="ARBA" id="ARBA00023136"/>
    </source>
</evidence>
<dbReference type="PANTHER" id="PTHR36985:SF1">
    <property type="entry name" value="TRANSLOCATION AND ASSEMBLY MODULE SUBUNIT TAMB"/>
    <property type="match status" value="1"/>
</dbReference>
<dbReference type="EMBL" id="QJJK01000001">
    <property type="protein sequence ID" value="PXW64918.1"/>
    <property type="molecule type" value="Genomic_DNA"/>
</dbReference>
<evidence type="ECO:0000256" key="1">
    <source>
        <dbReference type="ARBA" id="ARBA00004167"/>
    </source>
</evidence>
<dbReference type="GO" id="GO:0009306">
    <property type="term" value="P:protein secretion"/>
    <property type="evidence" value="ECO:0007669"/>
    <property type="project" value="InterPro"/>
</dbReference>
<evidence type="ECO:0000313" key="6">
    <source>
        <dbReference type="EMBL" id="PXW64918.1"/>
    </source>
</evidence>
<keyword evidence="2" id="KW-0812">Transmembrane</keyword>
<evidence type="ECO:0000313" key="7">
    <source>
        <dbReference type="Proteomes" id="UP000248021"/>
    </source>
</evidence>
<reference evidence="6 7" key="1">
    <citation type="submission" date="2018-05" db="EMBL/GenBank/DDBJ databases">
        <title>Genomic Encyclopedia of Type Strains, Phase IV (KMG-IV): sequencing the most valuable type-strain genomes for metagenomic binning, comparative biology and taxonomic classification.</title>
        <authorList>
            <person name="Goeker M."/>
        </authorList>
    </citation>
    <scope>NUCLEOTIDE SEQUENCE [LARGE SCALE GENOMIC DNA]</scope>
    <source>
        <strain evidence="6 7">DSM 6462</strain>
    </source>
</reference>
<keyword evidence="7" id="KW-1185">Reference proteome</keyword>
<feature type="domain" description="Translocation and assembly module TamB C-terminal" evidence="5">
    <location>
        <begin position="898"/>
        <end position="1070"/>
    </location>
</feature>
<dbReference type="PANTHER" id="PTHR36985">
    <property type="entry name" value="TRANSLOCATION AND ASSEMBLY MODULE SUBUNIT TAMB"/>
    <property type="match status" value="1"/>
</dbReference>
<dbReference type="GO" id="GO:0097347">
    <property type="term" value="C:TAM protein secretion complex"/>
    <property type="evidence" value="ECO:0007669"/>
    <property type="project" value="TreeGrafter"/>
</dbReference>
<dbReference type="OrthoDB" id="7784409at2"/>
<comment type="caution">
    <text evidence="6">The sequence shown here is derived from an EMBL/GenBank/DDBJ whole genome shotgun (WGS) entry which is preliminary data.</text>
</comment>
<organism evidence="6 7">
    <name type="scientific">Chelatococcus asaccharovorans</name>
    <dbReference type="NCBI Taxonomy" id="28210"/>
    <lineage>
        <taxon>Bacteria</taxon>
        <taxon>Pseudomonadati</taxon>
        <taxon>Pseudomonadota</taxon>
        <taxon>Alphaproteobacteria</taxon>
        <taxon>Hyphomicrobiales</taxon>
        <taxon>Chelatococcaceae</taxon>
        <taxon>Chelatococcus</taxon>
    </lineage>
</organism>
<name>A0A2V3UW25_9HYPH</name>
<evidence type="ECO:0000256" key="2">
    <source>
        <dbReference type="ARBA" id="ARBA00022692"/>
    </source>
</evidence>
<evidence type="ECO:0000259" key="5">
    <source>
        <dbReference type="Pfam" id="PF04357"/>
    </source>
</evidence>
<dbReference type="Proteomes" id="UP000248021">
    <property type="component" value="Unassembled WGS sequence"/>
</dbReference>
<dbReference type="GO" id="GO:0005886">
    <property type="term" value="C:plasma membrane"/>
    <property type="evidence" value="ECO:0007669"/>
    <property type="project" value="InterPro"/>
</dbReference>
<protein>
    <submittedName>
        <fullName evidence="6">Autotransporter secretion inner membrane protein TamB</fullName>
    </submittedName>
</protein>
<evidence type="ECO:0000256" key="3">
    <source>
        <dbReference type="ARBA" id="ARBA00022989"/>
    </source>
</evidence>
<accession>A0A2V3UW25</accession>
<dbReference type="RefSeq" id="WP_110372937.1">
    <property type="nucleotide sequence ID" value="NZ_JAHBRY010000001.1"/>
</dbReference>
<keyword evidence="4" id="KW-0472">Membrane</keyword>
<comment type="subcellular location">
    <subcellularLocation>
        <location evidence="1">Membrane</location>
        <topology evidence="1">Single-pass membrane protein</topology>
    </subcellularLocation>
</comment>
<sequence length="1448" mass="147903">MRRVSFPLLRVALQALIGLVVVVALGLVVLTRTDFGRAEIVRLVERFASSDGMTIRIGRLEGALPAEMRVLDVTIADPRGVWLSLDQADLRWRPLALIRGRLDVELVRLGHLDVARAPDTPASPAPAEPSSGIPQLPFGVSLERLDIARLTLGEPLLGAPAALSLTGMARLVDPAQGLVLDISADRIDSTPGRASIQLNFRPDTQQLKLAVDASEPPGGLVSRLAALRGAPPISLSISGDGPLDDWSGRLRLTMGDKAGAEGEATLKRTGTSRSLDATLLADVGAVLPQDLEPLLGPATIKLDALFADDGAVTLRDVTASNSAFQLSGDGAIAPGGAVAGKARLTIGNAAPFAGFLPKVAGPDGRIIPMASWQSLVADLVLGGTVNAPELSLKVDGREIGVTAAGSRYGAGTVTLTATARGDGPLTAEATRFAVKLNGVADALSASDKAVAAALGPRLTLAAEGRADRSGRLDITSSRIEATPIVATYVGQVDPASVKGKLMIERADMAALRGFVDQDLSGRVRLAADVDAAFDLSRLVVALDGAAQDLKTGIPVADNLIGGRATVKGTVRRAGDGSFGFETFSADAAYVSLTADGSATKERANVVAKIALPELQRLDQRITGRGDISATLTGSLSKLDSRATIALRDAKAMGRPIERLTLNVTAADVLNAPQGELKLDGSVNGKPARGSGQFARKADGAAEVRDLDITLGSVAVRGSLAATPASLVTGQVSVTAGDLRDLAPLVLAEIAGRLELMANFEAPGGKQAARITGSASRIDAFGVTLTDAKINANGRDLFQAPAFSGQVDVDGIATSGLTISRARLTAEGQGNATDLNLTAVVQGADLTTAARITPTDGGIEALIRRLTLTRGQTLSLAPDARFSLRDGTVTLSNVELRAGSGRLTVAGSAGERLDLRVAARAIPLTIAELFAPGLGVTGALNGDVTLTGPAAQPSGRYNLAITNLTAPQISDAGLRPLGVTAEGTLGNGRVNVDARVTGLANSNLQITGSAPMGAGALDIGVNGRIDLGLMNARLSAAGQTLTGQAVTDLRIRGTAAAPTAAGTIRITNGRFQDAANGVTLTNIEAVINGSERELVISSLSARARNGGAITGSGRVALDPSAGFPGQIAIKANNAQLMATPIVNATANADLAIAGALATRPSVTGSIEFSALEITLPKRFPFSATPIPVTRVNAPPAVRARVAAEQRAAAAQAANPFAATLDIRVAARSGIVVRGQGINAQLGGQLTIRGTSAAPQADGAFTLRRGTLSLLGRQLTFTRGEVSLDGDFDPRINFEAESTAAGITARILVTGKASNPQLDFTSSPELPRDEVLARLLFGKPSGSLSTGQAIQLAQALAELTGEGGGPLGAIGSSLGLDSIDLGTTNSDGTGGVAVGIGKQINDRMRLSIRQGATPESSRAAVDIDLGRNIKLEAEAGAGGGAVGVGMEWNY</sequence>
<keyword evidence="3" id="KW-1133">Transmembrane helix</keyword>